<evidence type="ECO:0000313" key="2">
    <source>
        <dbReference type="Proteomes" id="UP001216150"/>
    </source>
</evidence>
<keyword evidence="2" id="KW-1185">Reference proteome</keyword>
<gene>
    <name evidence="1" type="ORF">N7450_011666</name>
</gene>
<organism evidence="1 2">
    <name type="scientific">Penicillium hetheringtonii</name>
    <dbReference type="NCBI Taxonomy" id="911720"/>
    <lineage>
        <taxon>Eukaryota</taxon>
        <taxon>Fungi</taxon>
        <taxon>Dikarya</taxon>
        <taxon>Ascomycota</taxon>
        <taxon>Pezizomycotina</taxon>
        <taxon>Eurotiomycetes</taxon>
        <taxon>Eurotiomycetidae</taxon>
        <taxon>Eurotiales</taxon>
        <taxon>Aspergillaceae</taxon>
        <taxon>Penicillium</taxon>
    </lineage>
</organism>
<dbReference type="EMBL" id="JAQJAC010000010">
    <property type="protein sequence ID" value="KAJ5569180.1"/>
    <property type="molecule type" value="Genomic_DNA"/>
</dbReference>
<proteinExistence type="predicted"/>
<name>A0AAD6GNH4_9EURO</name>
<dbReference type="AlphaFoldDB" id="A0AAD6GNH4"/>
<sequence length="88" mass="9474">MKSTKLLQGAIGSELENHDRSAVAFKEESGPEEPMCDWLLATHCSTLEECQTTRSSLADPIGISKVKCSNLILAPLARMAAKKALSIT</sequence>
<evidence type="ECO:0000313" key="1">
    <source>
        <dbReference type="EMBL" id="KAJ5569180.1"/>
    </source>
</evidence>
<accession>A0AAD6GNH4</accession>
<comment type="caution">
    <text evidence="1">The sequence shown here is derived from an EMBL/GenBank/DDBJ whole genome shotgun (WGS) entry which is preliminary data.</text>
</comment>
<dbReference type="Proteomes" id="UP001216150">
    <property type="component" value="Unassembled WGS sequence"/>
</dbReference>
<protein>
    <submittedName>
        <fullName evidence="1">Uncharacterized protein</fullName>
    </submittedName>
</protein>
<reference evidence="1 2" key="1">
    <citation type="journal article" date="2023" name="IMA Fungus">
        <title>Comparative genomic study of the Penicillium genus elucidates a diverse pangenome and 15 lateral gene transfer events.</title>
        <authorList>
            <person name="Petersen C."/>
            <person name="Sorensen T."/>
            <person name="Nielsen M.R."/>
            <person name="Sondergaard T.E."/>
            <person name="Sorensen J.L."/>
            <person name="Fitzpatrick D.A."/>
            <person name="Frisvad J.C."/>
            <person name="Nielsen K.L."/>
        </authorList>
    </citation>
    <scope>NUCLEOTIDE SEQUENCE [LARGE SCALE GENOMIC DNA]</scope>
    <source>
        <strain evidence="1 2">IBT 29057</strain>
    </source>
</reference>